<gene>
    <name evidence="4" type="ORF">FOMPIDRAFT_1025795</name>
</gene>
<sequence>MFFRFSSFLLFASYACALWIPIKREAAQFPTGVVRNPQADSDIGFSDVQNLMYSATLRVNGREFQVQVDSGSSDLWIDASALDLPGVHHTGYDSITEYGDGSSAGGEIVLANVTMGEFTVVNQALTLSPGSNATGGGLCQGLLGVGPYAGSQIYKTLNNTKFNGVNFLTNIFNLVPDEPAYMTFLLSRTNTGVTQGGVMSIGELVSNLTHIKEAPKLPVFTDAGWVTVSDGVVVNGKHHAAHTVSTASGKKSLAMIDTGTTVGTIPRDVLDFMYKDLPGAKWSEDDSTYQVPCNTKVNISLVFSGVSYPIHPIDAVIPDIGDDGAVSCYAAWEAQDNGLMILGDTFMRNVYSLFHFGDKFTMRPGDRAPHMQLLSVTDPGTAWKEYEQLHARRIADLVYEKFAKDFKVQTTTALSATSTASSQYTLVRHHSKAAMTAFATGTPAPTNTAEEYKRREYVY</sequence>
<keyword evidence="2" id="KW-0732">Signal</keyword>
<dbReference type="AlphaFoldDB" id="S8F0Y7"/>
<dbReference type="GO" id="GO:0004190">
    <property type="term" value="F:aspartic-type endopeptidase activity"/>
    <property type="evidence" value="ECO:0007669"/>
    <property type="project" value="InterPro"/>
</dbReference>
<dbReference type="PRINTS" id="PR00792">
    <property type="entry name" value="PEPSIN"/>
</dbReference>
<feature type="chain" id="PRO_5004563430" description="Peptidase A1 domain-containing protein" evidence="2">
    <location>
        <begin position="18"/>
        <end position="459"/>
    </location>
</feature>
<dbReference type="InParanoid" id="S8F0Y7"/>
<organism evidence="4 5">
    <name type="scientific">Fomitopsis schrenkii</name>
    <name type="common">Brown rot fungus</name>
    <dbReference type="NCBI Taxonomy" id="2126942"/>
    <lineage>
        <taxon>Eukaryota</taxon>
        <taxon>Fungi</taxon>
        <taxon>Dikarya</taxon>
        <taxon>Basidiomycota</taxon>
        <taxon>Agaricomycotina</taxon>
        <taxon>Agaricomycetes</taxon>
        <taxon>Polyporales</taxon>
        <taxon>Fomitopsis</taxon>
    </lineage>
</organism>
<dbReference type="eggNOG" id="KOG1339">
    <property type="taxonomic scope" value="Eukaryota"/>
</dbReference>
<dbReference type="PROSITE" id="PS51257">
    <property type="entry name" value="PROKAR_LIPOPROTEIN"/>
    <property type="match status" value="1"/>
</dbReference>
<feature type="domain" description="Peptidase A1" evidence="3">
    <location>
        <begin position="53"/>
        <end position="365"/>
    </location>
</feature>
<protein>
    <recommendedName>
        <fullName evidence="3">Peptidase A1 domain-containing protein</fullName>
    </recommendedName>
</protein>
<evidence type="ECO:0000256" key="1">
    <source>
        <dbReference type="ARBA" id="ARBA00007447"/>
    </source>
</evidence>
<dbReference type="GO" id="GO:0006508">
    <property type="term" value="P:proteolysis"/>
    <property type="evidence" value="ECO:0007669"/>
    <property type="project" value="InterPro"/>
</dbReference>
<dbReference type="InterPro" id="IPR033121">
    <property type="entry name" value="PEPTIDASE_A1"/>
</dbReference>
<dbReference type="SUPFAM" id="SSF50630">
    <property type="entry name" value="Acid proteases"/>
    <property type="match status" value="1"/>
</dbReference>
<dbReference type="Gene3D" id="2.40.70.10">
    <property type="entry name" value="Acid Proteases"/>
    <property type="match status" value="2"/>
</dbReference>
<proteinExistence type="inferred from homology"/>
<feature type="signal peptide" evidence="2">
    <location>
        <begin position="1"/>
        <end position="17"/>
    </location>
</feature>
<dbReference type="PROSITE" id="PS51767">
    <property type="entry name" value="PEPTIDASE_A1"/>
    <property type="match status" value="1"/>
</dbReference>
<keyword evidence="5" id="KW-1185">Reference proteome</keyword>
<dbReference type="PANTHER" id="PTHR47966">
    <property type="entry name" value="BETA-SITE APP-CLEAVING ENZYME, ISOFORM A-RELATED"/>
    <property type="match status" value="1"/>
</dbReference>
<dbReference type="HOGENOM" id="CLU_013253_8_2_1"/>
<dbReference type="InterPro" id="IPR034164">
    <property type="entry name" value="Pepsin-like_dom"/>
</dbReference>
<dbReference type="Proteomes" id="UP000015241">
    <property type="component" value="Unassembled WGS sequence"/>
</dbReference>
<evidence type="ECO:0000256" key="2">
    <source>
        <dbReference type="SAM" id="SignalP"/>
    </source>
</evidence>
<dbReference type="PANTHER" id="PTHR47966:SF51">
    <property type="entry name" value="BETA-SITE APP-CLEAVING ENZYME, ISOFORM A-RELATED"/>
    <property type="match status" value="1"/>
</dbReference>
<accession>S8F0Y7</accession>
<dbReference type="CDD" id="cd05471">
    <property type="entry name" value="pepsin_like"/>
    <property type="match status" value="1"/>
</dbReference>
<evidence type="ECO:0000313" key="5">
    <source>
        <dbReference type="Proteomes" id="UP000015241"/>
    </source>
</evidence>
<dbReference type="Pfam" id="PF00026">
    <property type="entry name" value="Asp"/>
    <property type="match status" value="1"/>
</dbReference>
<dbReference type="InterPro" id="IPR001461">
    <property type="entry name" value="Aspartic_peptidase_A1"/>
</dbReference>
<evidence type="ECO:0000259" key="3">
    <source>
        <dbReference type="PROSITE" id="PS51767"/>
    </source>
</evidence>
<dbReference type="OrthoDB" id="771136at2759"/>
<name>S8F0Y7_FOMSC</name>
<evidence type="ECO:0000313" key="4">
    <source>
        <dbReference type="EMBL" id="EPS95500.1"/>
    </source>
</evidence>
<reference evidence="4 5" key="1">
    <citation type="journal article" date="2012" name="Science">
        <title>The Paleozoic origin of enzymatic lignin decomposition reconstructed from 31 fungal genomes.</title>
        <authorList>
            <person name="Floudas D."/>
            <person name="Binder M."/>
            <person name="Riley R."/>
            <person name="Barry K."/>
            <person name="Blanchette R.A."/>
            <person name="Henrissat B."/>
            <person name="Martinez A.T."/>
            <person name="Otillar R."/>
            <person name="Spatafora J.W."/>
            <person name="Yadav J.S."/>
            <person name="Aerts A."/>
            <person name="Benoit I."/>
            <person name="Boyd A."/>
            <person name="Carlson A."/>
            <person name="Copeland A."/>
            <person name="Coutinho P.M."/>
            <person name="de Vries R.P."/>
            <person name="Ferreira P."/>
            <person name="Findley K."/>
            <person name="Foster B."/>
            <person name="Gaskell J."/>
            <person name="Glotzer D."/>
            <person name="Gorecki P."/>
            <person name="Heitman J."/>
            <person name="Hesse C."/>
            <person name="Hori C."/>
            <person name="Igarashi K."/>
            <person name="Jurgens J.A."/>
            <person name="Kallen N."/>
            <person name="Kersten P."/>
            <person name="Kohler A."/>
            <person name="Kuees U."/>
            <person name="Kumar T.K.A."/>
            <person name="Kuo A."/>
            <person name="LaButti K."/>
            <person name="Larrondo L.F."/>
            <person name="Lindquist E."/>
            <person name="Ling A."/>
            <person name="Lombard V."/>
            <person name="Lucas S."/>
            <person name="Lundell T."/>
            <person name="Martin R."/>
            <person name="McLaughlin D.J."/>
            <person name="Morgenstern I."/>
            <person name="Morin E."/>
            <person name="Murat C."/>
            <person name="Nagy L.G."/>
            <person name="Nolan M."/>
            <person name="Ohm R.A."/>
            <person name="Patyshakuliyeva A."/>
            <person name="Rokas A."/>
            <person name="Ruiz-Duenas F.J."/>
            <person name="Sabat G."/>
            <person name="Salamov A."/>
            <person name="Samejima M."/>
            <person name="Schmutz J."/>
            <person name="Slot J.C."/>
            <person name="St John F."/>
            <person name="Stenlid J."/>
            <person name="Sun H."/>
            <person name="Sun S."/>
            <person name="Syed K."/>
            <person name="Tsang A."/>
            <person name="Wiebenga A."/>
            <person name="Young D."/>
            <person name="Pisabarro A."/>
            <person name="Eastwood D.C."/>
            <person name="Martin F."/>
            <person name="Cullen D."/>
            <person name="Grigoriev I.V."/>
            <person name="Hibbett D.S."/>
        </authorList>
    </citation>
    <scope>NUCLEOTIDE SEQUENCE</scope>
    <source>
        <strain evidence="5">FP-58527</strain>
    </source>
</reference>
<dbReference type="InterPro" id="IPR021109">
    <property type="entry name" value="Peptidase_aspartic_dom_sf"/>
</dbReference>
<dbReference type="STRING" id="743788.S8F0Y7"/>
<comment type="similarity">
    <text evidence="1">Belongs to the peptidase A1 family.</text>
</comment>
<dbReference type="EMBL" id="KE504206">
    <property type="protein sequence ID" value="EPS95500.1"/>
    <property type="molecule type" value="Genomic_DNA"/>
</dbReference>